<dbReference type="Proteomes" id="UP000533598">
    <property type="component" value="Unassembled WGS sequence"/>
</dbReference>
<gene>
    <name evidence="7" type="ORF">HNR67_001540</name>
</gene>
<dbReference type="EMBL" id="JACHMH010000001">
    <property type="protein sequence ID" value="MBB4675422.1"/>
    <property type="molecule type" value="Genomic_DNA"/>
</dbReference>
<keyword evidence="3 7" id="KW-0560">Oxidoreductase</keyword>
<dbReference type="InterPro" id="IPR006076">
    <property type="entry name" value="FAD-dep_OxRdtase"/>
</dbReference>
<organism evidence="7 8">
    <name type="scientific">Crossiella cryophila</name>
    <dbReference type="NCBI Taxonomy" id="43355"/>
    <lineage>
        <taxon>Bacteria</taxon>
        <taxon>Bacillati</taxon>
        <taxon>Actinomycetota</taxon>
        <taxon>Actinomycetes</taxon>
        <taxon>Pseudonocardiales</taxon>
        <taxon>Pseudonocardiaceae</taxon>
        <taxon>Crossiella</taxon>
    </lineage>
</organism>
<evidence type="ECO:0000313" key="7">
    <source>
        <dbReference type="EMBL" id="MBB4675422.1"/>
    </source>
</evidence>
<dbReference type="InterPro" id="IPR012727">
    <property type="entry name" value="Gly_oxidase_ThiO"/>
</dbReference>
<sequence>MSKAVVVVGGGVIGLSIAWRAAAAGFRVRVVDPAPGSGSSWVAGGMLAPVTEAWPGEEDVLALGAASLRRWPEFAARLQAEAGRDPGLHTAGTLAVGVDAADRDELARLAEYLTSLGREVHQLTGRELRGLEPSLGPAVRGGLNVPGDLSVDNRLFLAALRAACAANGVEFIAVAAAETLPGKVLLDNGSILDSEVTVLAAGAWSARLHPGLAGLIRPVKGEILRLRHRRGALPPPTRTVRGSVRGKPIYLVPRPDNGLVLGATQYEAGFDTDVVAGGVRDLLLHAEELMPSIAEYALVETAAGLRPGSMDNLPLLGWLEPGLLVAAGHHRNGVLLAPVTAEVVLDLLADKEITPEAKAADPGRSR</sequence>
<evidence type="ECO:0000256" key="2">
    <source>
        <dbReference type="ARBA" id="ARBA00022977"/>
    </source>
</evidence>
<dbReference type="GO" id="GO:0005737">
    <property type="term" value="C:cytoplasm"/>
    <property type="evidence" value="ECO:0007669"/>
    <property type="project" value="TreeGrafter"/>
</dbReference>
<name>A0A7W7C6L4_9PSEU</name>
<evidence type="ECO:0000313" key="8">
    <source>
        <dbReference type="Proteomes" id="UP000533598"/>
    </source>
</evidence>
<dbReference type="GO" id="GO:0009228">
    <property type="term" value="P:thiamine biosynthetic process"/>
    <property type="evidence" value="ECO:0007669"/>
    <property type="project" value="UniProtKB-KW"/>
</dbReference>
<dbReference type="PANTHER" id="PTHR13847">
    <property type="entry name" value="SARCOSINE DEHYDROGENASE-RELATED"/>
    <property type="match status" value="1"/>
</dbReference>
<dbReference type="GO" id="GO:0009229">
    <property type="term" value="P:thiamine diphosphate biosynthetic process"/>
    <property type="evidence" value="ECO:0007669"/>
    <property type="project" value="UniProtKB-UniPathway"/>
</dbReference>
<dbReference type="GO" id="GO:0043799">
    <property type="term" value="F:glycine oxidase activity"/>
    <property type="evidence" value="ECO:0007669"/>
    <property type="project" value="UniProtKB-EC"/>
</dbReference>
<evidence type="ECO:0000256" key="3">
    <source>
        <dbReference type="ARBA" id="ARBA00023002"/>
    </source>
</evidence>
<dbReference type="UniPathway" id="UPA00060"/>
<feature type="domain" description="FAD dependent oxidoreductase" evidence="6">
    <location>
        <begin position="5"/>
        <end position="346"/>
    </location>
</feature>
<keyword evidence="2" id="KW-0784">Thiamine biosynthesis</keyword>
<dbReference type="AlphaFoldDB" id="A0A7W7C6L4"/>
<evidence type="ECO:0000256" key="5">
    <source>
        <dbReference type="ARBA" id="ARBA00050018"/>
    </source>
</evidence>
<dbReference type="InterPro" id="IPR036188">
    <property type="entry name" value="FAD/NAD-bd_sf"/>
</dbReference>
<comment type="caution">
    <text evidence="7">The sequence shown here is derived from an EMBL/GenBank/DDBJ whole genome shotgun (WGS) entry which is preliminary data.</text>
</comment>
<dbReference type="EC" id="1.4.3.19" evidence="5"/>
<evidence type="ECO:0000259" key="6">
    <source>
        <dbReference type="Pfam" id="PF01266"/>
    </source>
</evidence>
<dbReference type="GO" id="GO:0050660">
    <property type="term" value="F:flavin adenine dinucleotide binding"/>
    <property type="evidence" value="ECO:0007669"/>
    <property type="project" value="InterPro"/>
</dbReference>
<reference evidence="7 8" key="1">
    <citation type="submission" date="2020-08" db="EMBL/GenBank/DDBJ databases">
        <title>Sequencing the genomes of 1000 actinobacteria strains.</title>
        <authorList>
            <person name="Klenk H.-P."/>
        </authorList>
    </citation>
    <scope>NUCLEOTIDE SEQUENCE [LARGE SCALE GENOMIC DNA]</scope>
    <source>
        <strain evidence="7 8">DSM 44230</strain>
    </source>
</reference>
<evidence type="ECO:0000256" key="4">
    <source>
        <dbReference type="ARBA" id="ARBA00049872"/>
    </source>
</evidence>
<comment type="catalytic activity">
    <reaction evidence="4">
        <text>glycine + O2 + H2O = glyoxylate + H2O2 + NH4(+)</text>
        <dbReference type="Rhea" id="RHEA:11532"/>
        <dbReference type="ChEBI" id="CHEBI:15377"/>
        <dbReference type="ChEBI" id="CHEBI:15379"/>
        <dbReference type="ChEBI" id="CHEBI:16240"/>
        <dbReference type="ChEBI" id="CHEBI:28938"/>
        <dbReference type="ChEBI" id="CHEBI:36655"/>
        <dbReference type="ChEBI" id="CHEBI:57305"/>
        <dbReference type="EC" id="1.4.3.19"/>
    </reaction>
</comment>
<dbReference type="RefSeq" id="WP_185001398.1">
    <property type="nucleotide sequence ID" value="NZ_BAAAUI010000006.1"/>
</dbReference>
<accession>A0A7W7C6L4</accession>
<comment type="pathway">
    <text evidence="1">Cofactor biosynthesis; thiamine diphosphate biosynthesis.</text>
</comment>
<dbReference type="Pfam" id="PF01266">
    <property type="entry name" value="DAO"/>
    <property type="match status" value="1"/>
</dbReference>
<dbReference type="SUPFAM" id="SSF51905">
    <property type="entry name" value="FAD/NAD(P)-binding domain"/>
    <property type="match status" value="1"/>
</dbReference>
<keyword evidence="8" id="KW-1185">Reference proteome</keyword>
<evidence type="ECO:0000256" key="1">
    <source>
        <dbReference type="ARBA" id="ARBA00004948"/>
    </source>
</evidence>
<dbReference type="PANTHER" id="PTHR13847:SF289">
    <property type="entry name" value="GLYCINE OXIDASE"/>
    <property type="match status" value="1"/>
</dbReference>
<dbReference type="Gene3D" id="3.30.9.10">
    <property type="entry name" value="D-Amino Acid Oxidase, subunit A, domain 2"/>
    <property type="match status" value="1"/>
</dbReference>
<dbReference type="Gene3D" id="3.50.50.60">
    <property type="entry name" value="FAD/NAD(P)-binding domain"/>
    <property type="match status" value="1"/>
</dbReference>
<dbReference type="SUPFAM" id="SSF54373">
    <property type="entry name" value="FAD-linked reductases, C-terminal domain"/>
    <property type="match status" value="1"/>
</dbReference>
<protein>
    <recommendedName>
        <fullName evidence="5">glycine oxidase</fullName>
        <ecNumber evidence="5">1.4.3.19</ecNumber>
    </recommendedName>
</protein>
<proteinExistence type="predicted"/>
<dbReference type="NCBIfam" id="TIGR02352">
    <property type="entry name" value="thiamin_ThiO"/>
    <property type="match status" value="1"/>
</dbReference>